<dbReference type="KEGG" id="sus:Acid_1410"/>
<feature type="region of interest" description="Disordered" evidence="2">
    <location>
        <begin position="486"/>
        <end position="529"/>
    </location>
</feature>
<feature type="region of interest" description="Disordered" evidence="2">
    <location>
        <begin position="27"/>
        <end position="59"/>
    </location>
</feature>
<evidence type="ECO:0000259" key="4">
    <source>
        <dbReference type="Pfam" id="PF00263"/>
    </source>
</evidence>
<evidence type="ECO:0000256" key="1">
    <source>
        <dbReference type="RuleBase" id="RU004003"/>
    </source>
</evidence>
<dbReference type="InParanoid" id="Q028Y8"/>
<dbReference type="PANTHER" id="PTHR30332:SF17">
    <property type="entry name" value="TYPE IV PILIATION SYSTEM PROTEIN DR_0774-RELATED"/>
    <property type="match status" value="1"/>
</dbReference>
<dbReference type="HOGENOM" id="CLU_017952_2_0_0"/>
<dbReference type="PRINTS" id="PR00811">
    <property type="entry name" value="BCTERIALGSPD"/>
</dbReference>
<dbReference type="InterPro" id="IPR001775">
    <property type="entry name" value="GspD/PilQ"/>
</dbReference>
<dbReference type="Pfam" id="PF13629">
    <property type="entry name" value="T2SS-T3SS_pil_N"/>
    <property type="match status" value="1"/>
</dbReference>
<dbReference type="InterPro" id="IPR050810">
    <property type="entry name" value="Bact_Secretion_Sys_Channel"/>
</dbReference>
<dbReference type="AlphaFoldDB" id="Q028Y8"/>
<feature type="domain" description="Type II/III secretion system secretin-like" evidence="4">
    <location>
        <begin position="271"/>
        <end position="435"/>
    </location>
</feature>
<feature type="domain" description="Pilus formation protein N-terminal" evidence="5">
    <location>
        <begin position="61"/>
        <end position="128"/>
    </location>
</feature>
<evidence type="ECO:0000259" key="5">
    <source>
        <dbReference type="Pfam" id="PF13629"/>
    </source>
</evidence>
<feature type="chain" id="PRO_5004163781" evidence="3">
    <location>
        <begin position="24"/>
        <end position="529"/>
    </location>
</feature>
<feature type="compositionally biased region" description="Low complexity" evidence="2">
    <location>
        <begin position="30"/>
        <end position="50"/>
    </location>
</feature>
<reference evidence="6" key="1">
    <citation type="submission" date="2006-10" db="EMBL/GenBank/DDBJ databases">
        <title>Complete sequence of Solibacter usitatus Ellin6076.</title>
        <authorList>
            <consortium name="US DOE Joint Genome Institute"/>
            <person name="Copeland A."/>
            <person name="Lucas S."/>
            <person name="Lapidus A."/>
            <person name="Barry K."/>
            <person name="Detter J.C."/>
            <person name="Glavina del Rio T."/>
            <person name="Hammon N."/>
            <person name="Israni S."/>
            <person name="Dalin E."/>
            <person name="Tice H."/>
            <person name="Pitluck S."/>
            <person name="Thompson L.S."/>
            <person name="Brettin T."/>
            <person name="Bruce D."/>
            <person name="Han C."/>
            <person name="Tapia R."/>
            <person name="Gilna P."/>
            <person name="Schmutz J."/>
            <person name="Larimer F."/>
            <person name="Land M."/>
            <person name="Hauser L."/>
            <person name="Kyrpides N."/>
            <person name="Mikhailova N."/>
            <person name="Janssen P.H."/>
            <person name="Kuske C.R."/>
            <person name="Richardson P."/>
        </authorList>
    </citation>
    <scope>NUCLEOTIDE SEQUENCE</scope>
    <source>
        <strain evidence="6">Ellin6076</strain>
    </source>
</reference>
<feature type="signal peptide" evidence="3">
    <location>
        <begin position="1"/>
        <end position="23"/>
    </location>
</feature>
<protein>
    <submittedName>
        <fullName evidence="6">Type II and III secretion system protein</fullName>
    </submittedName>
</protein>
<dbReference type="Pfam" id="PF00263">
    <property type="entry name" value="Secretin"/>
    <property type="match status" value="1"/>
</dbReference>
<sequence precursor="true">MSRLRIAAILFAALLLWTPAARSVAEQTTAASQDPAPAAARPEAEPPAGASQDVQPAPGPGKLMVTVGKSLIIDSPMNIQRISVANGELIEAVAVNPKEVLINGKAAGETTLIIWQQGGNRLLYDLTVRISPVRLDVVRQQLARDFPDDEINVTYDNEVAFVRGRVKDLSAADRVMAIAASLGKTVNLLRVDVPPVETQILLHVRFANVDRGASTDLGVSLATGAFNQSTAITTGQYPPPTVGTDGRVSISDALNILLFRKDINLGATIKALESKRMLETLAEPNVMAINGKPAAFIAGGEFPVPMVQGGGLAGAVSITFREFGIRINFLPKITPRGTIQLAVAPEVSSLDYSNAVTFQGYTIPALATRRIQTEVELETGQSFVIAGLLDNRTTETLNKIPGLSNIPLLGKLFQSRAVAKNNTELMVIVTPEIVRPIQAGQPLPSLNMTVPFMSKNSEIDMHHPGMDKTGPVPVKPPQETMPVELLQQQRKEGQAAPPATQTFQLVQPAATPPVNPGLTPAAGSGGSGK</sequence>
<evidence type="ECO:0000256" key="3">
    <source>
        <dbReference type="SAM" id="SignalP"/>
    </source>
</evidence>
<dbReference type="GO" id="GO:0009306">
    <property type="term" value="P:protein secretion"/>
    <property type="evidence" value="ECO:0007669"/>
    <property type="project" value="InterPro"/>
</dbReference>
<evidence type="ECO:0000313" key="6">
    <source>
        <dbReference type="EMBL" id="ABJ82403.1"/>
    </source>
</evidence>
<evidence type="ECO:0000256" key="2">
    <source>
        <dbReference type="SAM" id="MobiDB-lite"/>
    </source>
</evidence>
<comment type="similarity">
    <text evidence="1">Belongs to the bacterial secretin family.</text>
</comment>
<dbReference type="GO" id="GO:0015627">
    <property type="term" value="C:type II protein secretion system complex"/>
    <property type="evidence" value="ECO:0007669"/>
    <property type="project" value="TreeGrafter"/>
</dbReference>
<dbReference type="EMBL" id="CP000473">
    <property type="protein sequence ID" value="ABJ82403.1"/>
    <property type="molecule type" value="Genomic_DNA"/>
</dbReference>
<keyword evidence="3" id="KW-0732">Signal</keyword>
<dbReference type="eggNOG" id="COG4964">
    <property type="taxonomic scope" value="Bacteria"/>
</dbReference>
<name>Q028Y8_SOLUE</name>
<dbReference type="InterPro" id="IPR032789">
    <property type="entry name" value="T2SS-T3SS_pil_N"/>
</dbReference>
<dbReference type="OrthoDB" id="9779724at2"/>
<accession>Q028Y8</accession>
<dbReference type="PANTHER" id="PTHR30332">
    <property type="entry name" value="PROBABLE GENERAL SECRETION PATHWAY PROTEIN D"/>
    <property type="match status" value="1"/>
</dbReference>
<organism evidence="6">
    <name type="scientific">Solibacter usitatus (strain Ellin6076)</name>
    <dbReference type="NCBI Taxonomy" id="234267"/>
    <lineage>
        <taxon>Bacteria</taxon>
        <taxon>Pseudomonadati</taxon>
        <taxon>Acidobacteriota</taxon>
        <taxon>Terriglobia</taxon>
        <taxon>Bryobacterales</taxon>
        <taxon>Solibacteraceae</taxon>
        <taxon>Candidatus Solibacter</taxon>
    </lineage>
</organism>
<proteinExistence type="inferred from homology"/>
<dbReference type="STRING" id="234267.Acid_1410"/>
<gene>
    <name evidence="6" type="ordered locus">Acid_1410</name>
</gene>
<dbReference type="InterPro" id="IPR004846">
    <property type="entry name" value="T2SS/T3SS_dom"/>
</dbReference>